<keyword evidence="3" id="KW-0862">Zinc</keyword>
<evidence type="ECO:0000256" key="4">
    <source>
        <dbReference type="ARBA" id="ARBA00023239"/>
    </source>
</evidence>
<organism evidence="6 7">
    <name type="scientific">Shewanella khirikhana</name>
    <dbReference type="NCBI Taxonomy" id="1965282"/>
    <lineage>
        <taxon>Bacteria</taxon>
        <taxon>Pseudomonadati</taxon>
        <taxon>Pseudomonadota</taxon>
        <taxon>Gammaproteobacteria</taxon>
        <taxon>Alteromonadales</taxon>
        <taxon>Shewanellaceae</taxon>
        <taxon>Shewanella</taxon>
    </lineage>
</organism>
<evidence type="ECO:0000256" key="2">
    <source>
        <dbReference type="ARBA" id="ARBA00022723"/>
    </source>
</evidence>
<accession>A0ABN5U030</accession>
<evidence type="ECO:0000256" key="1">
    <source>
        <dbReference type="ARBA" id="ARBA00005495"/>
    </source>
</evidence>
<dbReference type="Pfam" id="PF04828">
    <property type="entry name" value="GFA"/>
    <property type="match status" value="1"/>
</dbReference>
<reference evidence="7" key="1">
    <citation type="submission" date="2017-03" db="EMBL/GenBank/DDBJ databases">
        <title>Full genome sequence of a non-lethal Shewanella isolate that potentiates virulence of Vibio parahaemolyticus causing acute hepatopancreatic necrosis disease (AHPND) in shrimp.</title>
        <authorList>
            <person name="Prachumwat A."/>
            <person name="Sritunyalucksana K."/>
        </authorList>
    </citation>
    <scope>NUCLEOTIDE SEQUENCE [LARGE SCALE GENOMIC DNA]</scope>
    <source>
        <strain evidence="7">TH2012</strain>
    </source>
</reference>
<dbReference type="PANTHER" id="PTHR33337">
    <property type="entry name" value="GFA DOMAIN-CONTAINING PROTEIN"/>
    <property type="match status" value="1"/>
</dbReference>
<evidence type="ECO:0000313" key="6">
    <source>
        <dbReference type="EMBL" id="AZQ12646.1"/>
    </source>
</evidence>
<dbReference type="EMBL" id="CP020373">
    <property type="protein sequence ID" value="AZQ12646.1"/>
    <property type="molecule type" value="Genomic_DNA"/>
</dbReference>
<keyword evidence="7" id="KW-1185">Reference proteome</keyword>
<sequence length="144" mass="15872">MAATVSVEGDAAMLTGGCLCGYVRYALDSEPIDAGFCHCRQCQRSSGAPVLAWLTLPFGGLRYTSGKVRAFKSSGDYQREFCPECGTQIAFRAQHQPQRVDITLGSLDEPDRVPLEYHIWCQSQRPWLHLADGLPCYLDAGPDE</sequence>
<evidence type="ECO:0000313" key="7">
    <source>
        <dbReference type="Proteomes" id="UP000278437"/>
    </source>
</evidence>
<evidence type="ECO:0000256" key="3">
    <source>
        <dbReference type="ARBA" id="ARBA00022833"/>
    </source>
</evidence>
<name>A0ABN5U030_9GAMM</name>
<comment type="similarity">
    <text evidence="1">Belongs to the Gfa family.</text>
</comment>
<dbReference type="InterPro" id="IPR006913">
    <property type="entry name" value="CENP-V/GFA"/>
</dbReference>
<protein>
    <submittedName>
        <fullName evidence="6">Glutathione-dependent formaldehyde-activating enzyme</fullName>
    </submittedName>
</protein>
<keyword evidence="2" id="KW-0479">Metal-binding</keyword>
<dbReference type="PANTHER" id="PTHR33337:SF40">
    <property type="entry name" value="CENP-V_GFA DOMAIN-CONTAINING PROTEIN-RELATED"/>
    <property type="match status" value="1"/>
</dbReference>
<feature type="domain" description="CENP-V/GFA" evidence="5">
    <location>
        <begin position="14"/>
        <end position="118"/>
    </location>
</feature>
<dbReference type="Gene3D" id="3.90.1590.10">
    <property type="entry name" value="glutathione-dependent formaldehyde- activating enzyme (gfa)"/>
    <property type="match status" value="1"/>
</dbReference>
<keyword evidence="4" id="KW-0456">Lyase</keyword>
<proteinExistence type="inferred from homology"/>
<dbReference type="PROSITE" id="PS51891">
    <property type="entry name" value="CENP_V_GFA"/>
    <property type="match status" value="1"/>
</dbReference>
<evidence type="ECO:0000259" key="5">
    <source>
        <dbReference type="PROSITE" id="PS51891"/>
    </source>
</evidence>
<dbReference type="Proteomes" id="UP000278437">
    <property type="component" value="Chromosome"/>
</dbReference>
<dbReference type="InterPro" id="IPR011057">
    <property type="entry name" value="Mss4-like_sf"/>
</dbReference>
<gene>
    <name evidence="6" type="ORF">STH12_03587</name>
</gene>
<dbReference type="SUPFAM" id="SSF51316">
    <property type="entry name" value="Mss4-like"/>
    <property type="match status" value="1"/>
</dbReference>